<feature type="domain" description="ETF-QO/FixX C-terminal" evidence="19">
    <location>
        <begin position="502"/>
        <end position="605"/>
    </location>
</feature>
<keyword evidence="6 18" id="KW-0479">Metal-binding</keyword>
<comment type="cofactor">
    <cofactor evidence="18">
        <name>[4Fe-4S] cluster</name>
        <dbReference type="ChEBI" id="CHEBI:49883"/>
    </cofactor>
    <text evidence="18">Binds 1 [4Fe-4S] cluster.</text>
</comment>
<keyword evidence="11 18" id="KW-0560">Oxidoreductase</keyword>
<evidence type="ECO:0000256" key="1">
    <source>
        <dbReference type="ARBA" id="ARBA00001974"/>
    </source>
</evidence>
<evidence type="ECO:0000256" key="16">
    <source>
        <dbReference type="ARBA" id="ARBA00023136"/>
    </source>
</evidence>
<keyword evidence="4 18" id="KW-0813">Transport</keyword>
<proteinExistence type="inferred from homology"/>
<name>A0AAW2YXX9_9EUKA</name>
<comment type="function">
    <text evidence="18">Accepts electrons from ETF and reduces ubiquinone.</text>
</comment>
<dbReference type="Gene3D" id="3.50.50.60">
    <property type="entry name" value="FAD/NAD(P)-binding domain"/>
    <property type="match status" value="1"/>
</dbReference>
<keyword evidence="9" id="KW-0809">Transit peptide</keyword>
<evidence type="ECO:0000256" key="18">
    <source>
        <dbReference type="RuleBase" id="RU366068"/>
    </source>
</evidence>
<dbReference type="InterPro" id="IPR049398">
    <property type="entry name" value="ETF-QO/FixC_UQ-bd"/>
</dbReference>
<keyword evidence="16" id="KW-0472">Membrane</keyword>
<dbReference type="GO" id="GO:0005743">
    <property type="term" value="C:mitochondrial inner membrane"/>
    <property type="evidence" value="ECO:0007669"/>
    <property type="project" value="UniProtKB-SubCell"/>
</dbReference>
<dbReference type="SUPFAM" id="SSF54373">
    <property type="entry name" value="FAD-linked reductases, C-terminal domain"/>
    <property type="match status" value="1"/>
</dbReference>
<keyword evidence="10 18" id="KW-0249">Electron transport</keyword>
<dbReference type="Pfam" id="PF13450">
    <property type="entry name" value="NAD_binding_8"/>
    <property type="match status" value="1"/>
</dbReference>
<dbReference type="EMBL" id="JAOPGA020000797">
    <property type="protein sequence ID" value="KAL0481932.1"/>
    <property type="molecule type" value="Genomic_DNA"/>
</dbReference>
<dbReference type="GO" id="GO:0051539">
    <property type="term" value="F:4 iron, 4 sulfur cluster binding"/>
    <property type="evidence" value="ECO:0007669"/>
    <property type="project" value="UniProtKB-UniRule"/>
</dbReference>
<dbReference type="InterPro" id="IPR040156">
    <property type="entry name" value="ETF-QO"/>
</dbReference>
<keyword evidence="13 18" id="KW-0411">Iron-sulfur</keyword>
<evidence type="ECO:0000256" key="10">
    <source>
        <dbReference type="ARBA" id="ARBA00022982"/>
    </source>
</evidence>
<dbReference type="Gene3D" id="3.30.70.20">
    <property type="match status" value="1"/>
</dbReference>
<feature type="domain" description="ETF-QO/FixC ubiquinone-binding" evidence="20">
    <location>
        <begin position="267"/>
        <end position="363"/>
    </location>
</feature>
<evidence type="ECO:0000256" key="14">
    <source>
        <dbReference type="ARBA" id="ARBA00023075"/>
    </source>
</evidence>
<evidence type="ECO:0000256" key="13">
    <source>
        <dbReference type="ARBA" id="ARBA00023014"/>
    </source>
</evidence>
<dbReference type="SUPFAM" id="SSF51905">
    <property type="entry name" value="FAD/NAD(P)-binding domain"/>
    <property type="match status" value="1"/>
</dbReference>
<dbReference type="PANTHER" id="PTHR10617">
    <property type="entry name" value="ELECTRON TRANSFER FLAVOPROTEIN-UBIQUINONE OXIDOREDUCTASE"/>
    <property type="match status" value="1"/>
</dbReference>
<keyword evidence="12 18" id="KW-0408">Iron</keyword>
<comment type="subcellular location">
    <subcellularLocation>
        <location evidence="2">Mitochondrion inner membrane</location>
    </subcellularLocation>
</comment>
<comment type="catalytic activity">
    <reaction evidence="17 18">
        <text>a ubiquinone + reduced [electron-transfer flavoprotein] = a ubiquinol + oxidized [electron-transfer flavoprotein] + H(+)</text>
        <dbReference type="Rhea" id="RHEA:24052"/>
        <dbReference type="Rhea" id="RHEA-COMP:9565"/>
        <dbReference type="Rhea" id="RHEA-COMP:9566"/>
        <dbReference type="Rhea" id="RHEA-COMP:10685"/>
        <dbReference type="Rhea" id="RHEA-COMP:10686"/>
        <dbReference type="ChEBI" id="CHEBI:15378"/>
        <dbReference type="ChEBI" id="CHEBI:16389"/>
        <dbReference type="ChEBI" id="CHEBI:17976"/>
        <dbReference type="ChEBI" id="CHEBI:57692"/>
        <dbReference type="ChEBI" id="CHEBI:58307"/>
        <dbReference type="EC" id="1.5.5.1"/>
    </reaction>
</comment>
<keyword evidence="15" id="KW-0496">Mitochondrion</keyword>
<evidence type="ECO:0000256" key="3">
    <source>
        <dbReference type="ARBA" id="ARBA00006796"/>
    </source>
</evidence>
<evidence type="ECO:0000256" key="9">
    <source>
        <dbReference type="ARBA" id="ARBA00022946"/>
    </source>
</evidence>
<dbReference type="SUPFAM" id="SSF54862">
    <property type="entry name" value="4Fe-4S ferredoxins"/>
    <property type="match status" value="1"/>
</dbReference>
<dbReference type="Proteomes" id="UP001431209">
    <property type="component" value="Unassembled WGS sequence"/>
</dbReference>
<comment type="cofactor">
    <cofactor evidence="1 18">
        <name>FAD</name>
        <dbReference type="ChEBI" id="CHEBI:57692"/>
    </cofactor>
</comment>
<evidence type="ECO:0000256" key="8">
    <source>
        <dbReference type="ARBA" id="ARBA00022827"/>
    </source>
</evidence>
<protein>
    <recommendedName>
        <fullName evidence="18">Electron transfer flavoprotein-ubiquinone oxidoreductase</fullName>
        <shortName evidence="18">ETF-QO</shortName>
        <ecNumber evidence="18">1.5.5.1</ecNumber>
    </recommendedName>
</protein>
<dbReference type="Pfam" id="PF05187">
    <property type="entry name" value="Fer4_ETF_QO"/>
    <property type="match status" value="1"/>
</dbReference>
<dbReference type="PRINTS" id="PR00420">
    <property type="entry name" value="RNGMNOXGNASE"/>
</dbReference>
<dbReference type="GO" id="GO:0004174">
    <property type="term" value="F:electron-transferring-flavoprotein dehydrogenase activity"/>
    <property type="evidence" value="ECO:0007669"/>
    <property type="project" value="UniProtKB-UniRule"/>
</dbReference>
<evidence type="ECO:0000256" key="12">
    <source>
        <dbReference type="ARBA" id="ARBA00023004"/>
    </source>
</evidence>
<evidence type="ECO:0000256" key="17">
    <source>
        <dbReference type="ARBA" id="ARBA00052682"/>
    </source>
</evidence>
<keyword evidence="5 18" id="KW-0285">Flavoprotein</keyword>
<dbReference type="Pfam" id="PF21162">
    <property type="entry name" value="ETFQO_UQ-bd"/>
    <property type="match status" value="1"/>
</dbReference>
<evidence type="ECO:0000313" key="22">
    <source>
        <dbReference type="Proteomes" id="UP001431209"/>
    </source>
</evidence>
<dbReference type="EC" id="1.5.5.1" evidence="18"/>
<comment type="similarity">
    <text evidence="3">Belongs to the ETF-QO/FixC family.</text>
</comment>
<dbReference type="FunFam" id="3.30.70.20:FF:000015">
    <property type="entry name" value="Electron transfer flavoprotein-ubiquinone oxidoreductase"/>
    <property type="match status" value="1"/>
</dbReference>
<evidence type="ECO:0000256" key="6">
    <source>
        <dbReference type="ARBA" id="ARBA00022723"/>
    </source>
</evidence>
<gene>
    <name evidence="21" type="ORF">AKO1_011380</name>
</gene>
<comment type="caution">
    <text evidence="21">The sequence shown here is derived from an EMBL/GenBank/DDBJ whole genome shotgun (WGS) entry which is preliminary data.</text>
</comment>
<dbReference type="PANTHER" id="PTHR10617:SF107">
    <property type="entry name" value="ELECTRON TRANSFER FLAVOPROTEIN-UBIQUINONE OXIDOREDUCTASE, MITOCHONDRIAL"/>
    <property type="match status" value="1"/>
</dbReference>
<evidence type="ECO:0000256" key="5">
    <source>
        <dbReference type="ARBA" id="ARBA00022630"/>
    </source>
</evidence>
<keyword evidence="7" id="KW-0999">Mitochondrion inner membrane</keyword>
<keyword evidence="14 18" id="KW-0830">Ubiquinone</keyword>
<evidence type="ECO:0000259" key="19">
    <source>
        <dbReference type="Pfam" id="PF05187"/>
    </source>
</evidence>
<dbReference type="InterPro" id="IPR007859">
    <property type="entry name" value="ETF-QO/FixX_C"/>
</dbReference>
<evidence type="ECO:0000313" key="21">
    <source>
        <dbReference type="EMBL" id="KAL0481932.1"/>
    </source>
</evidence>
<dbReference type="InterPro" id="IPR036188">
    <property type="entry name" value="FAD/NAD-bd_sf"/>
</dbReference>
<evidence type="ECO:0000256" key="15">
    <source>
        <dbReference type="ARBA" id="ARBA00023128"/>
    </source>
</evidence>
<evidence type="ECO:0000256" key="7">
    <source>
        <dbReference type="ARBA" id="ARBA00022792"/>
    </source>
</evidence>
<evidence type="ECO:0000259" key="20">
    <source>
        <dbReference type="Pfam" id="PF21162"/>
    </source>
</evidence>
<evidence type="ECO:0000256" key="2">
    <source>
        <dbReference type="ARBA" id="ARBA00004273"/>
    </source>
</evidence>
<accession>A0AAW2YXX9</accession>
<dbReference type="AlphaFoldDB" id="A0AAW2YXX9"/>
<evidence type="ECO:0000256" key="4">
    <source>
        <dbReference type="ARBA" id="ARBA00022448"/>
    </source>
</evidence>
<keyword evidence="8 18" id="KW-0274">FAD</keyword>
<organism evidence="21 22">
    <name type="scientific">Acrasis kona</name>
    <dbReference type="NCBI Taxonomy" id="1008807"/>
    <lineage>
        <taxon>Eukaryota</taxon>
        <taxon>Discoba</taxon>
        <taxon>Heterolobosea</taxon>
        <taxon>Tetramitia</taxon>
        <taxon>Eutetramitia</taxon>
        <taxon>Acrasidae</taxon>
        <taxon>Acrasis</taxon>
    </lineage>
</organism>
<dbReference type="GO" id="GO:0046872">
    <property type="term" value="F:metal ion binding"/>
    <property type="evidence" value="ECO:0007669"/>
    <property type="project" value="UniProtKB-KW"/>
</dbReference>
<sequence>MMSFTRGRLSHIVRRHTLIAKGFPINRKFHLNNKYRQNDESDEVEREQMEYDVLIVGGGPSGLTAAIRMKQLAAESGKDVSVGLIDKGQEIGSHILSGAVIDPTTLKELFPEDWNSAPLDTKVTRDQITYLTATKHFPLPVIPQMDNHGNYIISLAQLCKWLSTKAEEAGVDIFPGFSGSKLIYENGDKTIYADHKKNYQDGKKVVGIVTGDAGIGKDGKKKDTFEPGIELRAKYTLLAEGARGSLTKVLYRNEHLNLRKKCDPQTFALGVKEIWEVDPNQNEHFENGLVAHTQGWPMDQSTYGGSWMYHYQGNRISMGFVVALDYKNPTLSPYQEFQRFKHHPFINKYIKSGKCIHYGARSLSEGGYYSIPKLTFPGGALIGDCAGFLNVPKIKGIHTNMKSGLMGAEATFEALQQGKDEPDTYQQRFESSWLYDELYSTRNIRNYFKWGTWPGMIMSGIDSMILRSKTPWDVHNHNQTDNECTLPIKEVTKIEYPKPDGITSFDILTNLARSGTNHQHDQPAHLQLRDHDVPQKINLPVYGGPEQYFCPAKVYEYVDDEQSTIGKRLQINAQNCLHCKACDIKDTTQNIDYTTPEGGGGPAYNIM</sequence>
<dbReference type="Gene3D" id="3.30.9.90">
    <property type="match status" value="1"/>
</dbReference>
<keyword evidence="22" id="KW-1185">Reference proteome</keyword>
<evidence type="ECO:0000256" key="11">
    <source>
        <dbReference type="ARBA" id="ARBA00023002"/>
    </source>
</evidence>
<reference evidence="21 22" key="1">
    <citation type="submission" date="2024-03" db="EMBL/GenBank/DDBJ databases">
        <title>The Acrasis kona genome and developmental transcriptomes reveal deep origins of eukaryotic multicellular pathways.</title>
        <authorList>
            <person name="Sheikh S."/>
            <person name="Fu C.-J."/>
            <person name="Brown M.W."/>
            <person name="Baldauf S.L."/>
        </authorList>
    </citation>
    <scope>NUCLEOTIDE SEQUENCE [LARGE SCALE GENOMIC DNA]</scope>
    <source>
        <strain evidence="21 22">ATCC MYA-3509</strain>
    </source>
</reference>